<evidence type="ECO:0000313" key="6">
    <source>
        <dbReference type="Proteomes" id="UP000186308"/>
    </source>
</evidence>
<dbReference type="GO" id="GO:0008237">
    <property type="term" value="F:metallopeptidase activity"/>
    <property type="evidence" value="ECO:0007669"/>
    <property type="project" value="InterPro"/>
</dbReference>
<evidence type="ECO:0000313" key="5">
    <source>
        <dbReference type="EMBL" id="SIQ54430.1"/>
    </source>
</evidence>
<proteinExistence type="inferred from homology"/>
<organism evidence="5 6">
    <name type="scientific">Acidiphilium rubrum</name>
    <dbReference type="NCBI Taxonomy" id="526"/>
    <lineage>
        <taxon>Bacteria</taxon>
        <taxon>Pseudomonadati</taxon>
        <taxon>Pseudomonadota</taxon>
        <taxon>Alphaproteobacteria</taxon>
        <taxon>Acetobacterales</taxon>
        <taxon>Acidocellaceae</taxon>
        <taxon>Acidiphilium</taxon>
    </lineage>
</organism>
<feature type="domain" description="Metalloprotease TldD/E central" evidence="4">
    <location>
        <begin position="116"/>
        <end position="218"/>
    </location>
</feature>
<dbReference type="InterPro" id="IPR036059">
    <property type="entry name" value="TldD/PmbA_sf"/>
</dbReference>
<dbReference type="AlphaFoldDB" id="A0A8G2CKR5"/>
<reference evidence="5 6" key="1">
    <citation type="submission" date="2017-01" db="EMBL/GenBank/DDBJ databases">
        <authorList>
            <person name="Varghese N."/>
            <person name="Submissions S."/>
        </authorList>
    </citation>
    <scope>NUCLEOTIDE SEQUENCE [LARGE SCALE GENOMIC DNA]</scope>
    <source>
        <strain evidence="5 6">ATCC 35905</strain>
    </source>
</reference>
<feature type="domain" description="Metalloprotease TldD/E N-terminal" evidence="2">
    <location>
        <begin position="22"/>
        <end position="86"/>
    </location>
</feature>
<sequence length="442" mass="45759">MSALDHLSALLAAAKRAGADQADALLGSGASVSVGRRMGKIEEIERAESNNIGLRVFVGKRSAIVSSGAVDPASFDRLAEQAVAMAKVVPEDQFADIPDAPPPDDAAALDMDDAVEPSIDTLMARAAAAEEAALAFPGITNSEGAGASWSRSHVALATSRGFAGAYSRSGHGVSVSPIAGEGVGMQRDYEYSSSVHGSDLSDPAVMGRAAAERAVSRLNPGRPVTAKLPVVYHPRVAGSLLGHFTGAINGSGIARGTSFLKDAMGKPVFAPGISIIDDPKRVRGMRSRAFDGEGQRVERRALIEDGILTTWLLDSRSAAQLGLKTTGHAARGTSGPPSPAASNLYIEPGTLSAEALISDIKLGLYVIELIGMGVNGITGDYSRGAAGFMIRDGQIAEPVAEITIAGNLREMFMHLTPANDLEFKRGTDAPTLRVEGMTMAGG</sequence>
<dbReference type="Pfam" id="PF01523">
    <property type="entry name" value="PmbA_TldD_1st"/>
    <property type="match status" value="1"/>
</dbReference>
<dbReference type="InterPro" id="IPR002510">
    <property type="entry name" value="Metalloprtase-TldD/E_N"/>
</dbReference>
<comment type="caution">
    <text evidence="5">The sequence shown here is derived from an EMBL/GenBank/DDBJ whole genome shotgun (WGS) entry which is preliminary data.</text>
</comment>
<evidence type="ECO:0000259" key="2">
    <source>
        <dbReference type="Pfam" id="PF01523"/>
    </source>
</evidence>
<name>A0A8G2CKR5_ACIRU</name>
<dbReference type="InterPro" id="IPR045570">
    <property type="entry name" value="Metalloprtase-TldD/E_cen_dom"/>
</dbReference>
<dbReference type="Proteomes" id="UP000186308">
    <property type="component" value="Unassembled WGS sequence"/>
</dbReference>
<dbReference type="Pfam" id="PF19290">
    <property type="entry name" value="PmbA_TldD_2nd"/>
    <property type="match status" value="1"/>
</dbReference>
<dbReference type="GO" id="GO:0005829">
    <property type="term" value="C:cytosol"/>
    <property type="evidence" value="ECO:0007669"/>
    <property type="project" value="TreeGrafter"/>
</dbReference>
<gene>
    <name evidence="5" type="ORF">SAMN05421828_10636</name>
</gene>
<feature type="domain" description="Metalloprotease TldD/E C-terminal" evidence="3">
    <location>
        <begin position="226"/>
        <end position="441"/>
    </location>
</feature>
<dbReference type="InterPro" id="IPR047657">
    <property type="entry name" value="PmbA"/>
</dbReference>
<dbReference type="Pfam" id="PF19289">
    <property type="entry name" value="PmbA_TldD_3rd"/>
    <property type="match status" value="1"/>
</dbReference>
<keyword evidence="6" id="KW-1185">Reference proteome</keyword>
<protein>
    <submittedName>
        <fullName evidence="5">PmbA protein</fullName>
    </submittedName>
</protein>
<dbReference type="Gene3D" id="3.30.2290.10">
    <property type="entry name" value="PmbA/TldD superfamily"/>
    <property type="match status" value="1"/>
</dbReference>
<comment type="similarity">
    <text evidence="1">Belongs to the peptidase U62 family.</text>
</comment>
<accession>A0A8G2CKR5</accession>
<dbReference type="OrthoDB" id="9803618at2"/>
<evidence type="ECO:0000256" key="1">
    <source>
        <dbReference type="ARBA" id="ARBA00005836"/>
    </source>
</evidence>
<dbReference type="SUPFAM" id="SSF111283">
    <property type="entry name" value="Putative modulator of DNA gyrase, PmbA/TldD"/>
    <property type="match status" value="1"/>
</dbReference>
<dbReference type="RefSeq" id="WP_029312294.1">
    <property type="nucleotide sequence ID" value="NZ_FTNE01000006.1"/>
</dbReference>
<dbReference type="GO" id="GO:0006508">
    <property type="term" value="P:proteolysis"/>
    <property type="evidence" value="ECO:0007669"/>
    <property type="project" value="InterPro"/>
</dbReference>
<dbReference type="PANTHER" id="PTHR43421:SF1">
    <property type="entry name" value="METALLOPROTEASE PMBA"/>
    <property type="match status" value="1"/>
</dbReference>
<evidence type="ECO:0000259" key="4">
    <source>
        <dbReference type="Pfam" id="PF19290"/>
    </source>
</evidence>
<dbReference type="InterPro" id="IPR045569">
    <property type="entry name" value="Metalloprtase-TldD/E_C"/>
</dbReference>
<dbReference type="EMBL" id="FTNE01000006">
    <property type="protein sequence ID" value="SIQ54430.1"/>
    <property type="molecule type" value="Genomic_DNA"/>
</dbReference>
<dbReference type="PANTHER" id="PTHR43421">
    <property type="entry name" value="METALLOPROTEASE PMBA"/>
    <property type="match status" value="1"/>
</dbReference>
<evidence type="ECO:0000259" key="3">
    <source>
        <dbReference type="Pfam" id="PF19289"/>
    </source>
</evidence>
<dbReference type="InterPro" id="IPR035068">
    <property type="entry name" value="TldD/PmbA_N"/>
</dbReference>